<accession>A0ABY6N1K5</accession>
<name>A0ABY6N1K5_9ALTE</name>
<proteinExistence type="predicted"/>
<keyword evidence="2" id="KW-1185">Reference proteome</keyword>
<reference evidence="1" key="1">
    <citation type="submission" date="2022-06" db="EMBL/GenBank/DDBJ databases">
        <title>Alkalimarinus sp. nov., isolated from gut of a Alitta virens.</title>
        <authorList>
            <person name="Yang A.I."/>
            <person name="Shin N.-R."/>
        </authorList>
    </citation>
    <scope>NUCLEOTIDE SEQUENCE</scope>
    <source>
        <strain evidence="1">A2M4</strain>
    </source>
</reference>
<evidence type="ECO:0000313" key="1">
    <source>
        <dbReference type="EMBL" id="UZE95997.1"/>
    </source>
</evidence>
<organism evidence="1 2">
    <name type="scientific">Alkalimarinus alittae</name>
    <dbReference type="NCBI Taxonomy" id="2961619"/>
    <lineage>
        <taxon>Bacteria</taxon>
        <taxon>Pseudomonadati</taxon>
        <taxon>Pseudomonadota</taxon>
        <taxon>Gammaproteobacteria</taxon>
        <taxon>Alteromonadales</taxon>
        <taxon>Alteromonadaceae</taxon>
        <taxon>Alkalimarinus</taxon>
    </lineage>
</organism>
<sequence>MDNHIVGLGDRHYRLAVCIGNRPPMPEYQGLHTLKPLQSGDITHIVESTGNHWRKIFNIYAKLMFLIAQRGQPTWQAYRDHVLLQQGCGHTLIFSPLNTLPAASDTILIVSGKSYAQTLGVLDTSVDVGDGFYLNTAKKIIIAPYFDYRQLSNRKLDMLISIINSEL</sequence>
<dbReference type="Pfam" id="PF22098">
    <property type="entry name" value="DUF6942"/>
    <property type="match status" value="1"/>
</dbReference>
<evidence type="ECO:0000313" key="2">
    <source>
        <dbReference type="Proteomes" id="UP001163739"/>
    </source>
</evidence>
<protein>
    <submittedName>
        <fullName evidence="1">Uncharacterized protein</fullName>
    </submittedName>
</protein>
<dbReference type="RefSeq" id="WP_265047481.1">
    <property type="nucleotide sequence ID" value="NZ_CP100390.1"/>
</dbReference>
<dbReference type="Proteomes" id="UP001163739">
    <property type="component" value="Chromosome"/>
</dbReference>
<dbReference type="EMBL" id="CP100390">
    <property type="protein sequence ID" value="UZE95997.1"/>
    <property type="molecule type" value="Genomic_DNA"/>
</dbReference>
<gene>
    <name evidence="1" type="ORF">NKI27_18430</name>
</gene>
<dbReference type="InterPro" id="IPR054222">
    <property type="entry name" value="DUF6942"/>
</dbReference>